<proteinExistence type="inferred from homology"/>
<dbReference type="PROSITE" id="PS00092">
    <property type="entry name" value="N6_MTASE"/>
    <property type="match status" value="1"/>
</dbReference>
<dbReference type="InterPro" id="IPR007848">
    <property type="entry name" value="Small_mtfrase_dom"/>
</dbReference>
<dbReference type="SUPFAM" id="SSF53335">
    <property type="entry name" value="S-adenosyl-L-methionine-dependent methyltransferases"/>
    <property type="match status" value="1"/>
</dbReference>
<sequence length="186" mass="20658">MDCVDKITITNFEGVYEPAEDSWLMVNHLPEIKGSVLEIGCGTGIISVHLASKGAQVTAVDLNPKAVEATRFNSTNNSVKVEVLEGDVFAPVEGRRFGTIVCNPPYLPPSDARYDDSDLALAVEGGPTGTEFISRFLSDASEHLEENGSIYLITSSRMKNLETGWKRRIIHQEKFFFERLALERFF</sequence>
<protein>
    <submittedName>
        <fullName evidence="6">Methyltransferase domain-containing protein</fullName>
    </submittedName>
</protein>
<evidence type="ECO:0000313" key="6">
    <source>
        <dbReference type="EMBL" id="HIA98040.1"/>
    </source>
</evidence>
<dbReference type="InterPro" id="IPR029063">
    <property type="entry name" value="SAM-dependent_MTases_sf"/>
</dbReference>
<feature type="domain" description="Methyltransferase small" evidence="5">
    <location>
        <begin position="21"/>
        <end position="107"/>
    </location>
</feature>
<organism evidence="6 7">
    <name type="scientific">Marine Group III euryarchaeote</name>
    <dbReference type="NCBI Taxonomy" id="2173149"/>
    <lineage>
        <taxon>Archaea</taxon>
        <taxon>Methanobacteriati</taxon>
        <taxon>Thermoplasmatota</taxon>
        <taxon>Thermoplasmata</taxon>
        <taxon>Candidatus Thermoprofundales</taxon>
    </lineage>
</organism>
<evidence type="ECO:0000256" key="2">
    <source>
        <dbReference type="ARBA" id="ARBA00022603"/>
    </source>
</evidence>
<reference evidence="7" key="1">
    <citation type="journal article" date="2019" name="bioRxiv">
        <title>Genome diversification in globally distributed novel marine Proteobacteria is linked to environmental adaptation.</title>
        <authorList>
            <person name="Zhou Z."/>
            <person name="Tran P.Q."/>
            <person name="Kieft K."/>
            <person name="Anantharaman K."/>
        </authorList>
    </citation>
    <scope>NUCLEOTIDE SEQUENCE [LARGE SCALE GENOMIC DNA]</scope>
</reference>
<dbReference type="Gene3D" id="3.40.50.150">
    <property type="entry name" value="Vaccinia Virus protein VP39"/>
    <property type="match status" value="1"/>
</dbReference>
<evidence type="ECO:0000256" key="3">
    <source>
        <dbReference type="ARBA" id="ARBA00022679"/>
    </source>
</evidence>
<accession>A0A7J4D0W0</accession>
<dbReference type="CDD" id="cd02440">
    <property type="entry name" value="AdoMet_MTases"/>
    <property type="match status" value="1"/>
</dbReference>
<dbReference type="GO" id="GO:0035657">
    <property type="term" value="C:eRF1 methyltransferase complex"/>
    <property type="evidence" value="ECO:0007669"/>
    <property type="project" value="TreeGrafter"/>
</dbReference>
<comment type="caution">
    <text evidence="6">The sequence shown here is derived from an EMBL/GenBank/DDBJ whole genome shotgun (WGS) entry which is preliminary data.</text>
</comment>
<dbReference type="AlphaFoldDB" id="A0A7J4D0W0"/>
<evidence type="ECO:0000256" key="4">
    <source>
        <dbReference type="ARBA" id="ARBA00022691"/>
    </source>
</evidence>
<dbReference type="GO" id="GO:0032259">
    <property type="term" value="P:methylation"/>
    <property type="evidence" value="ECO:0007669"/>
    <property type="project" value="UniProtKB-KW"/>
</dbReference>
<dbReference type="NCBIfam" id="NF011529">
    <property type="entry name" value="PRK14968.1-3"/>
    <property type="match status" value="1"/>
</dbReference>
<dbReference type="Pfam" id="PF05175">
    <property type="entry name" value="MTS"/>
    <property type="match status" value="1"/>
</dbReference>
<dbReference type="EMBL" id="DTTC01000151">
    <property type="protein sequence ID" value="HIA98040.1"/>
    <property type="molecule type" value="Genomic_DNA"/>
</dbReference>
<dbReference type="GO" id="GO:0003676">
    <property type="term" value="F:nucleic acid binding"/>
    <property type="evidence" value="ECO:0007669"/>
    <property type="project" value="InterPro"/>
</dbReference>
<dbReference type="InterPro" id="IPR002052">
    <property type="entry name" value="DNA_methylase_N6_adenine_CS"/>
</dbReference>
<keyword evidence="2 6" id="KW-0489">Methyltransferase</keyword>
<evidence type="ECO:0000313" key="7">
    <source>
        <dbReference type="Proteomes" id="UP000589132"/>
    </source>
</evidence>
<dbReference type="InterPro" id="IPR004557">
    <property type="entry name" value="PrmC-related"/>
</dbReference>
<keyword evidence="4" id="KW-0949">S-adenosyl-L-methionine</keyword>
<dbReference type="GO" id="GO:0008757">
    <property type="term" value="F:S-adenosylmethionine-dependent methyltransferase activity"/>
    <property type="evidence" value="ECO:0007669"/>
    <property type="project" value="TreeGrafter"/>
</dbReference>
<keyword evidence="3 6" id="KW-0808">Transferase</keyword>
<evidence type="ECO:0000256" key="1">
    <source>
        <dbReference type="ARBA" id="ARBA00006149"/>
    </source>
</evidence>
<gene>
    <name evidence="6" type="ORF">EYO15_02530</name>
</gene>
<evidence type="ECO:0000259" key="5">
    <source>
        <dbReference type="Pfam" id="PF05175"/>
    </source>
</evidence>
<dbReference type="Proteomes" id="UP000589132">
    <property type="component" value="Unassembled WGS sequence"/>
</dbReference>
<dbReference type="PANTHER" id="PTHR45875:SF1">
    <property type="entry name" value="METHYLTRANSFERASE N6AMT1"/>
    <property type="match status" value="1"/>
</dbReference>
<dbReference type="NCBIfam" id="TIGR00537">
    <property type="entry name" value="hemK_rel_arch"/>
    <property type="match status" value="1"/>
</dbReference>
<dbReference type="PANTHER" id="PTHR45875">
    <property type="entry name" value="METHYLTRANSFERASE N6AMT1"/>
    <property type="match status" value="1"/>
</dbReference>
<dbReference type="InterPro" id="IPR052190">
    <property type="entry name" value="Euk-Arch_PrmC-MTase"/>
</dbReference>
<name>A0A7J4D0W0_9ARCH</name>
<dbReference type="GO" id="GO:0008276">
    <property type="term" value="F:protein methyltransferase activity"/>
    <property type="evidence" value="ECO:0007669"/>
    <property type="project" value="TreeGrafter"/>
</dbReference>
<comment type="similarity">
    <text evidence="1">Belongs to the eukaryotic/archaeal PrmC-related family.</text>
</comment>